<proteinExistence type="inferred from homology"/>
<evidence type="ECO:0000256" key="1">
    <source>
        <dbReference type="ARBA" id="ARBA00022801"/>
    </source>
</evidence>
<dbReference type="OrthoDB" id="9800974at2"/>
<dbReference type="InterPro" id="IPR029062">
    <property type="entry name" value="Class_I_gatase-like"/>
</dbReference>
<dbReference type="InterPro" id="IPR001547">
    <property type="entry name" value="Glyco_hydro_5"/>
</dbReference>
<dbReference type="Gene3D" id="3.20.20.80">
    <property type="entry name" value="Glycosidases"/>
    <property type="match status" value="1"/>
</dbReference>
<evidence type="ECO:0000259" key="4">
    <source>
        <dbReference type="Pfam" id="PF00150"/>
    </source>
</evidence>
<keyword evidence="1 3" id="KW-0378">Hydrolase</keyword>
<dbReference type="Gene3D" id="3.40.50.880">
    <property type="match status" value="1"/>
</dbReference>
<dbReference type="InterPro" id="IPR017853">
    <property type="entry name" value="GH"/>
</dbReference>
<dbReference type="GO" id="GO:0004553">
    <property type="term" value="F:hydrolase activity, hydrolyzing O-glycosyl compounds"/>
    <property type="evidence" value="ECO:0007669"/>
    <property type="project" value="InterPro"/>
</dbReference>
<dbReference type="RefSeq" id="WP_092626946.1">
    <property type="nucleotide sequence ID" value="NZ_FNFM01000003.1"/>
</dbReference>
<sequence>MRRGFAFVDTKDGPVSWFGVNFWSAAGGPRMWTRYDPELVRAELAVLREHGLTLTRSFFFWPDFMPEPDRIDESCAAAYADFLNAHVETGMRTIPTFLVGHMSGENFDPPWRGGRDLYRDVWLLDRQSWFIEQLTARYADHPAVAGWLISNEMPIYGEPADRESVTAWAGLMVRSVRAGGGTQPVSIGDGAWGAEVTGTDNGFSVRDLASLTDFLGPHVYRMEDDRGRQHFGAAFICELTTTLGSPVVLEEFGLSSDFASDEHAAVYYRQVLHNSLLAGSTGWMAWNNTDFDELAGQDPYRHHPFELHFGLTTSRREPKPQLREMARFSETLAAIDVLGCEREAARAAMIVPEHMEGDIPISDGDDARFAFSTLRQAYTSAKLADLPIGLCRERDGIAEDCSLYLLPSAKQLTAPSTGRLEELAAAGATVYLSYCHGTGSFQRGPWIAGLDRIFGVKHQLWYGQVDPIERDEVELTFRADFGCLAAGTKLSLPVAGNRHSRARLPVRATEAEIVAVDQDGEPAVLRNRVGFGWTVLCTYPIEHMADWTPGANPDAAVGLYDALAEFAGVRRSVRVADPAVSADVLRHRDGRRFVFLTSQSPEPLRVTPEVPAGELTGLDDEKPVNTLELPPYEVRVLRISGFDAA</sequence>
<evidence type="ECO:0000313" key="5">
    <source>
        <dbReference type="EMBL" id="SDJ95015.1"/>
    </source>
</evidence>
<dbReference type="AlphaFoldDB" id="A0A1G8XYR7"/>
<evidence type="ECO:0000313" key="6">
    <source>
        <dbReference type="Proteomes" id="UP000199213"/>
    </source>
</evidence>
<keyword evidence="6" id="KW-1185">Reference proteome</keyword>
<keyword evidence="2 3" id="KW-0326">Glycosidase</keyword>
<dbReference type="Proteomes" id="UP000199213">
    <property type="component" value="Unassembled WGS sequence"/>
</dbReference>
<dbReference type="SUPFAM" id="SSF51445">
    <property type="entry name" value="(Trans)glycosidases"/>
    <property type="match status" value="1"/>
</dbReference>
<feature type="domain" description="Glycoside hydrolase family 5" evidence="4">
    <location>
        <begin position="9"/>
        <end position="288"/>
    </location>
</feature>
<dbReference type="GO" id="GO:0000272">
    <property type="term" value="P:polysaccharide catabolic process"/>
    <property type="evidence" value="ECO:0007669"/>
    <property type="project" value="InterPro"/>
</dbReference>
<evidence type="ECO:0000256" key="2">
    <source>
        <dbReference type="ARBA" id="ARBA00023295"/>
    </source>
</evidence>
<reference evidence="6" key="1">
    <citation type="submission" date="2016-10" db="EMBL/GenBank/DDBJ databases">
        <authorList>
            <person name="Varghese N."/>
            <person name="Submissions S."/>
        </authorList>
    </citation>
    <scope>NUCLEOTIDE SEQUENCE [LARGE SCALE GENOMIC DNA]</scope>
    <source>
        <strain evidence="6">DSM 45460</strain>
    </source>
</reference>
<accession>A0A1G8XYR7</accession>
<dbReference type="Pfam" id="PF00150">
    <property type="entry name" value="Cellulase"/>
    <property type="match status" value="1"/>
</dbReference>
<dbReference type="EMBL" id="FNFM01000003">
    <property type="protein sequence ID" value="SDJ95015.1"/>
    <property type="molecule type" value="Genomic_DNA"/>
</dbReference>
<comment type="similarity">
    <text evidence="3">Belongs to the glycosyl hydrolase 5 (cellulase A) family.</text>
</comment>
<gene>
    <name evidence="5" type="ORF">SAMN04487820_103114</name>
</gene>
<name>A0A1G8XYR7_ACTMZ</name>
<evidence type="ECO:0000256" key="3">
    <source>
        <dbReference type="RuleBase" id="RU361153"/>
    </source>
</evidence>
<protein>
    <submittedName>
        <fullName evidence="5">Endo-1,4-beta-mannosidase</fullName>
    </submittedName>
</protein>
<organism evidence="5 6">
    <name type="scientific">Actinopolyspora mzabensis</name>
    <dbReference type="NCBI Taxonomy" id="995066"/>
    <lineage>
        <taxon>Bacteria</taxon>
        <taxon>Bacillati</taxon>
        <taxon>Actinomycetota</taxon>
        <taxon>Actinomycetes</taxon>
        <taxon>Actinopolysporales</taxon>
        <taxon>Actinopolysporaceae</taxon>
        <taxon>Actinopolyspora</taxon>
    </lineage>
</organism>